<reference evidence="2" key="1">
    <citation type="submission" date="2016-10" db="EMBL/GenBank/DDBJ databases">
        <authorList>
            <person name="de Groot N.N."/>
        </authorList>
    </citation>
    <scope>NUCLEOTIDE SEQUENCE</scope>
</reference>
<protein>
    <submittedName>
        <fullName evidence="2">Uncharacterized protein</fullName>
    </submittedName>
</protein>
<feature type="transmembrane region" description="Helical" evidence="1">
    <location>
        <begin position="30"/>
        <end position="49"/>
    </location>
</feature>
<proteinExistence type="predicted"/>
<gene>
    <name evidence="2" type="ORF">MNB_SV-12-190</name>
</gene>
<dbReference type="AlphaFoldDB" id="A0A1W1BTZ9"/>
<feature type="transmembrane region" description="Helical" evidence="1">
    <location>
        <begin position="114"/>
        <end position="133"/>
    </location>
</feature>
<feature type="transmembrane region" description="Helical" evidence="1">
    <location>
        <begin position="86"/>
        <end position="108"/>
    </location>
</feature>
<dbReference type="EMBL" id="FPHE01000072">
    <property type="protein sequence ID" value="SFV56964.1"/>
    <property type="molecule type" value="Genomic_DNA"/>
</dbReference>
<name>A0A1W1BTZ9_9ZZZZ</name>
<accession>A0A1W1BTZ9</accession>
<keyword evidence="1" id="KW-0472">Membrane</keyword>
<sequence length="167" mass="18658">MFFFSKLAVAKKLKEKSKEKNKQKKEKRGMFLITGMSTFTWILLAYVTMHIGPEYISLFKGLTLDSIVLTHHIGPDRSFIIRVRELFLIVGSLALFIEVAKAATSQAFGATETLLSFVVAVVFVVMFFMVSWAQNATFLVLALMSFIDATGGFIIELNAAKRDFSVG</sequence>
<keyword evidence="1" id="KW-0812">Transmembrane</keyword>
<feature type="transmembrane region" description="Helical" evidence="1">
    <location>
        <begin position="138"/>
        <end position="155"/>
    </location>
</feature>
<evidence type="ECO:0000256" key="1">
    <source>
        <dbReference type="SAM" id="Phobius"/>
    </source>
</evidence>
<evidence type="ECO:0000313" key="2">
    <source>
        <dbReference type="EMBL" id="SFV56964.1"/>
    </source>
</evidence>
<keyword evidence="1" id="KW-1133">Transmembrane helix</keyword>
<organism evidence="2">
    <name type="scientific">hydrothermal vent metagenome</name>
    <dbReference type="NCBI Taxonomy" id="652676"/>
    <lineage>
        <taxon>unclassified sequences</taxon>
        <taxon>metagenomes</taxon>
        <taxon>ecological metagenomes</taxon>
    </lineage>
</organism>